<keyword evidence="5" id="KW-0175">Coiled coil</keyword>
<feature type="compositionally biased region" description="Basic and acidic residues" evidence="6">
    <location>
        <begin position="1"/>
        <end position="10"/>
    </location>
</feature>
<evidence type="ECO:0000313" key="8">
    <source>
        <dbReference type="EMBL" id="PWA41887.1"/>
    </source>
</evidence>
<dbReference type="GO" id="GO:0008270">
    <property type="term" value="F:zinc ion binding"/>
    <property type="evidence" value="ECO:0007669"/>
    <property type="project" value="UniProtKB-KW"/>
</dbReference>
<gene>
    <name evidence="8" type="ORF">CTI12_AA549350</name>
</gene>
<organism evidence="8 9">
    <name type="scientific">Artemisia annua</name>
    <name type="common">Sweet wormwood</name>
    <dbReference type="NCBI Taxonomy" id="35608"/>
    <lineage>
        <taxon>Eukaryota</taxon>
        <taxon>Viridiplantae</taxon>
        <taxon>Streptophyta</taxon>
        <taxon>Embryophyta</taxon>
        <taxon>Tracheophyta</taxon>
        <taxon>Spermatophyta</taxon>
        <taxon>Magnoliopsida</taxon>
        <taxon>eudicotyledons</taxon>
        <taxon>Gunneridae</taxon>
        <taxon>Pentapetalae</taxon>
        <taxon>asterids</taxon>
        <taxon>campanulids</taxon>
        <taxon>Asterales</taxon>
        <taxon>Asteraceae</taxon>
        <taxon>Asteroideae</taxon>
        <taxon>Anthemideae</taxon>
        <taxon>Artemisiinae</taxon>
        <taxon>Artemisia</taxon>
    </lineage>
</organism>
<dbReference type="PROSITE" id="PS50089">
    <property type="entry name" value="ZF_RING_2"/>
    <property type="match status" value="1"/>
</dbReference>
<keyword evidence="2 4" id="KW-0863">Zinc-finger</keyword>
<dbReference type="Proteomes" id="UP000245207">
    <property type="component" value="Unassembled WGS sequence"/>
</dbReference>
<evidence type="ECO:0000256" key="4">
    <source>
        <dbReference type="PROSITE-ProRule" id="PRU00175"/>
    </source>
</evidence>
<evidence type="ECO:0000256" key="1">
    <source>
        <dbReference type="ARBA" id="ARBA00022723"/>
    </source>
</evidence>
<keyword evidence="1" id="KW-0479">Metal-binding</keyword>
<dbReference type="STRING" id="35608.A0A2U1KYQ5"/>
<dbReference type="CDD" id="cd16649">
    <property type="entry name" value="mRING-HC-C3HC5_CGRF1-like"/>
    <property type="match status" value="1"/>
</dbReference>
<dbReference type="Gene3D" id="3.30.40.10">
    <property type="entry name" value="Zinc/RING finger domain, C3HC4 (zinc finger)"/>
    <property type="match status" value="1"/>
</dbReference>
<feature type="domain" description="RING-type" evidence="7">
    <location>
        <begin position="183"/>
        <end position="218"/>
    </location>
</feature>
<evidence type="ECO:0000256" key="2">
    <source>
        <dbReference type="ARBA" id="ARBA00022771"/>
    </source>
</evidence>
<evidence type="ECO:0000256" key="5">
    <source>
        <dbReference type="SAM" id="Coils"/>
    </source>
</evidence>
<dbReference type="GO" id="GO:0004842">
    <property type="term" value="F:ubiquitin-protein transferase activity"/>
    <property type="evidence" value="ECO:0007669"/>
    <property type="project" value="TreeGrafter"/>
</dbReference>
<dbReference type="Pfam" id="PF13920">
    <property type="entry name" value="zf-C3HC4_3"/>
    <property type="match status" value="1"/>
</dbReference>
<dbReference type="EMBL" id="PKPP01012772">
    <property type="protein sequence ID" value="PWA41887.1"/>
    <property type="molecule type" value="Genomic_DNA"/>
</dbReference>
<accession>A0A2U1KYQ5</accession>
<dbReference type="InterPro" id="IPR001841">
    <property type="entry name" value="Znf_RING"/>
</dbReference>
<keyword evidence="3" id="KW-0862">Zinc</keyword>
<keyword evidence="9" id="KW-1185">Reference proteome</keyword>
<feature type="coiled-coil region" evidence="5">
    <location>
        <begin position="100"/>
        <end position="137"/>
    </location>
</feature>
<dbReference type="PANTHER" id="PTHR42647:SF72">
    <property type="entry name" value="EF-HAND CALCIUM-BINDING DOMAIN-CONTAINING PROTEIN 4A"/>
    <property type="match status" value="1"/>
</dbReference>
<dbReference type="OrthoDB" id="1711136at2759"/>
<feature type="region of interest" description="Disordered" evidence="6">
    <location>
        <begin position="1"/>
        <end position="22"/>
    </location>
</feature>
<evidence type="ECO:0000259" key="7">
    <source>
        <dbReference type="PROSITE" id="PS50089"/>
    </source>
</evidence>
<sequence>MDNRKNKNTMEDIPESSNAANKRRRVEIMNHTSGVPFTNPITQFPSMHLLGQQQNRNVTRLFGTDLEVSPSAENDIVSSLMPHQNSVMNQMLRSLEDFWRSNLSEELKKIKEMETKIKEKEQQLDLFKQMYQCYEQTTSYLEETLWRTNREIYNTHAPTFVRPEEVQSCLGDLNNAQRTDMACKECDNRPATMLWLPCRHLCVCFPCDEKIMICPICNVNKTESFMINLR</sequence>
<evidence type="ECO:0000256" key="3">
    <source>
        <dbReference type="ARBA" id="ARBA00022833"/>
    </source>
</evidence>
<name>A0A2U1KYQ5_ARTAN</name>
<dbReference type="PANTHER" id="PTHR42647">
    <property type="entry name" value="SBP (S-RIBONUCLEASE BINDING PROTEIN) FAMILY PROTEIN"/>
    <property type="match status" value="1"/>
</dbReference>
<dbReference type="AlphaFoldDB" id="A0A2U1KYQ5"/>
<comment type="caution">
    <text evidence="8">The sequence shown here is derived from an EMBL/GenBank/DDBJ whole genome shotgun (WGS) entry which is preliminary data.</text>
</comment>
<evidence type="ECO:0000256" key="6">
    <source>
        <dbReference type="SAM" id="MobiDB-lite"/>
    </source>
</evidence>
<reference evidence="8 9" key="1">
    <citation type="journal article" date="2018" name="Mol. Plant">
        <title>The genome of Artemisia annua provides insight into the evolution of Asteraceae family and artemisinin biosynthesis.</title>
        <authorList>
            <person name="Shen Q."/>
            <person name="Zhang L."/>
            <person name="Liao Z."/>
            <person name="Wang S."/>
            <person name="Yan T."/>
            <person name="Shi P."/>
            <person name="Liu M."/>
            <person name="Fu X."/>
            <person name="Pan Q."/>
            <person name="Wang Y."/>
            <person name="Lv Z."/>
            <person name="Lu X."/>
            <person name="Zhang F."/>
            <person name="Jiang W."/>
            <person name="Ma Y."/>
            <person name="Chen M."/>
            <person name="Hao X."/>
            <person name="Li L."/>
            <person name="Tang Y."/>
            <person name="Lv G."/>
            <person name="Zhou Y."/>
            <person name="Sun X."/>
            <person name="Brodelius P.E."/>
            <person name="Rose J.K.C."/>
            <person name="Tang K."/>
        </authorList>
    </citation>
    <scope>NUCLEOTIDE SEQUENCE [LARGE SCALE GENOMIC DNA]</scope>
    <source>
        <strain evidence="9">cv. Huhao1</strain>
        <tissue evidence="8">Leaf</tissue>
    </source>
</reference>
<dbReference type="PIRSF" id="PIRSF036836">
    <property type="entry name" value="RNase_bind_SBP1"/>
    <property type="match status" value="1"/>
</dbReference>
<evidence type="ECO:0000313" key="9">
    <source>
        <dbReference type="Proteomes" id="UP000245207"/>
    </source>
</evidence>
<proteinExistence type="predicted"/>
<dbReference type="InterPro" id="IPR013083">
    <property type="entry name" value="Znf_RING/FYVE/PHD"/>
</dbReference>
<protein>
    <submittedName>
        <fullName evidence="8">Zinc finger, RING/FYVE/PHD-type</fullName>
    </submittedName>
</protein>